<dbReference type="AlphaFoldDB" id="A0A8C0W5R4"/>
<evidence type="ECO:0000313" key="3">
    <source>
        <dbReference type="Ensembl" id="ENSCCNP00000004596.1"/>
    </source>
</evidence>
<gene>
    <name evidence="3" type="primary">CUNH9orf152</name>
</gene>
<feature type="region of interest" description="Disordered" evidence="1">
    <location>
        <begin position="166"/>
        <end position="188"/>
    </location>
</feature>
<sequence>IWMKGLVCPCPALPHFWQLGAHFMAEGSRTQAPREGPPVSIQFLRAQYEGLRRQQRTQAHLLVLPKGGSIPTPAESVVTTVWINKERRSSPPPEEADPGVQGTLEGADRNCLQAPESPWHTHLEMHRLVQTFHQKDSHQVNLEGQLVGLPPEGDPHSLENNQKTLRGTNNPEATQQQHQGINTKTKDVGSSLKNSIQCLPSMKNPHRSGKAAHYPFPQRKTPRISQAARNLGLYGST</sequence>
<feature type="region of interest" description="Disordered" evidence="1">
    <location>
        <begin position="83"/>
        <end position="105"/>
    </location>
</feature>
<accession>A0A8C0W5R4</accession>
<dbReference type="PANTHER" id="PTHR36290">
    <property type="entry name" value="RIKEN CDNA D630039A03 GENE"/>
    <property type="match status" value="1"/>
</dbReference>
<feature type="domain" description="TBC1" evidence="2">
    <location>
        <begin position="41"/>
        <end position="147"/>
    </location>
</feature>
<dbReference type="PANTHER" id="PTHR36290:SF1">
    <property type="entry name" value="RIKEN CDNA D630039A03 GENE"/>
    <property type="match status" value="1"/>
</dbReference>
<name>A0A8C0W5R4_CASCN</name>
<evidence type="ECO:0000259" key="2">
    <source>
        <dbReference type="Pfam" id="PF15733"/>
    </source>
</evidence>
<dbReference type="Ensembl" id="ENSCCNT00000006050.1">
    <property type="protein sequence ID" value="ENSCCNP00000004596.1"/>
    <property type="gene ID" value="ENSCCNG00000004901.1"/>
</dbReference>
<feature type="compositionally biased region" description="Polar residues" evidence="1">
    <location>
        <begin position="166"/>
        <end position="183"/>
    </location>
</feature>
<organism evidence="3">
    <name type="scientific">Castor canadensis</name>
    <name type="common">American beaver</name>
    <dbReference type="NCBI Taxonomy" id="51338"/>
    <lineage>
        <taxon>Eukaryota</taxon>
        <taxon>Metazoa</taxon>
        <taxon>Chordata</taxon>
        <taxon>Craniata</taxon>
        <taxon>Vertebrata</taxon>
        <taxon>Euteleostomi</taxon>
        <taxon>Mammalia</taxon>
        <taxon>Eutheria</taxon>
        <taxon>Euarchontoglires</taxon>
        <taxon>Glires</taxon>
        <taxon>Rodentia</taxon>
        <taxon>Castorimorpha</taxon>
        <taxon>Castoridae</taxon>
        <taxon>Castor</taxon>
    </lineage>
</organism>
<dbReference type="Pfam" id="PF15733">
    <property type="entry name" value="DUF4682"/>
    <property type="match status" value="1"/>
</dbReference>
<feature type="region of interest" description="Disordered" evidence="1">
    <location>
        <begin position="201"/>
        <end position="223"/>
    </location>
</feature>
<dbReference type="InterPro" id="IPR032738">
    <property type="entry name" value="Tbc1d30_C"/>
</dbReference>
<evidence type="ECO:0000256" key="1">
    <source>
        <dbReference type="SAM" id="MobiDB-lite"/>
    </source>
</evidence>
<proteinExistence type="predicted"/>
<protein>
    <recommendedName>
        <fullName evidence="2">TBC1 domain-containing protein</fullName>
    </recommendedName>
</protein>
<reference evidence="3" key="1">
    <citation type="submission" date="2023-09" db="UniProtKB">
        <authorList>
            <consortium name="Ensembl"/>
        </authorList>
    </citation>
    <scope>IDENTIFICATION</scope>
</reference>